<feature type="region of interest" description="Disordered" evidence="1">
    <location>
        <begin position="18"/>
        <end position="76"/>
    </location>
</feature>
<evidence type="ECO:0000256" key="1">
    <source>
        <dbReference type="SAM" id="MobiDB-lite"/>
    </source>
</evidence>
<evidence type="ECO:0008006" key="5">
    <source>
        <dbReference type="Google" id="ProtNLM"/>
    </source>
</evidence>
<feature type="compositionally biased region" description="Polar residues" evidence="1">
    <location>
        <begin position="65"/>
        <end position="76"/>
    </location>
</feature>
<evidence type="ECO:0000313" key="3">
    <source>
        <dbReference type="EMBL" id="SMF57842.1"/>
    </source>
</evidence>
<keyword evidence="2" id="KW-0732">Signal</keyword>
<dbReference type="EMBL" id="FWZT01000019">
    <property type="protein sequence ID" value="SMF57842.1"/>
    <property type="molecule type" value="Genomic_DNA"/>
</dbReference>
<dbReference type="RefSeq" id="WP_132322537.1">
    <property type="nucleotide sequence ID" value="NZ_FWZT01000019.1"/>
</dbReference>
<evidence type="ECO:0000256" key="2">
    <source>
        <dbReference type="SAM" id="SignalP"/>
    </source>
</evidence>
<gene>
    <name evidence="3" type="ORF">SAMN06296036_11922</name>
</gene>
<feature type="signal peptide" evidence="2">
    <location>
        <begin position="1"/>
        <end position="18"/>
    </location>
</feature>
<accession>A0A1Y6CEX6</accession>
<keyword evidence="4" id="KW-1185">Reference proteome</keyword>
<feature type="chain" id="PRO_5012712262" description="Lipoprotein" evidence="2">
    <location>
        <begin position="19"/>
        <end position="191"/>
    </location>
</feature>
<proteinExistence type="predicted"/>
<protein>
    <recommendedName>
        <fullName evidence="5">Lipoprotein</fullName>
    </recommendedName>
</protein>
<reference evidence="4" key="1">
    <citation type="submission" date="2017-04" db="EMBL/GenBank/DDBJ databases">
        <authorList>
            <person name="Varghese N."/>
            <person name="Submissions S."/>
        </authorList>
    </citation>
    <scope>NUCLEOTIDE SEQUENCE [LARGE SCALE GENOMIC DNA]</scope>
    <source>
        <strain evidence="4">RKEM611</strain>
    </source>
</reference>
<organism evidence="3 4">
    <name type="scientific">Pseudobacteriovorax antillogorgiicola</name>
    <dbReference type="NCBI Taxonomy" id="1513793"/>
    <lineage>
        <taxon>Bacteria</taxon>
        <taxon>Pseudomonadati</taxon>
        <taxon>Bdellovibrionota</taxon>
        <taxon>Oligoflexia</taxon>
        <taxon>Oligoflexales</taxon>
        <taxon>Pseudobacteriovoracaceae</taxon>
        <taxon>Pseudobacteriovorax</taxon>
    </lineage>
</organism>
<name>A0A1Y6CEX6_9BACT</name>
<dbReference type="PROSITE" id="PS51257">
    <property type="entry name" value="PROKAR_LIPOPROTEIN"/>
    <property type="match status" value="1"/>
</dbReference>
<sequence length="191" mass="20771">MKLTIALLSSILVLSACGKDNKSSNRTPPHAPEDLAESPKGQPESENDSSQLKSLEGTEVKPSATPENKSPESQQATAYVAKSDAVCTEGTLPSYSTFKAIVDELAGIYAGQFSEFQIESADHEYASEFLFWYKPSNRDVSILRVVQTDGSVDVLKIDETYEEVAKGETHLNLAARVKDQPANILCVEEAE</sequence>
<dbReference type="Proteomes" id="UP000192907">
    <property type="component" value="Unassembled WGS sequence"/>
</dbReference>
<dbReference type="AlphaFoldDB" id="A0A1Y6CEX6"/>
<evidence type="ECO:0000313" key="4">
    <source>
        <dbReference type="Proteomes" id="UP000192907"/>
    </source>
</evidence>